<dbReference type="RefSeq" id="WP_184099035.1">
    <property type="nucleotide sequence ID" value="NZ_JACHHN010000002.1"/>
</dbReference>
<evidence type="ECO:0000313" key="2">
    <source>
        <dbReference type="Proteomes" id="UP000543030"/>
    </source>
</evidence>
<dbReference type="Proteomes" id="UP000543030">
    <property type="component" value="Unassembled WGS sequence"/>
</dbReference>
<dbReference type="EMBL" id="JACHHN010000002">
    <property type="protein sequence ID" value="MBB5190752.1"/>
    <property type="molecule type" value="Genomic_DNA"/>
</dbReference>
<sequence length="68" mass="8115">MRDAHTGQWQQRWMERVQMRNKIARNLGTWDGFKSYQDLLQEYGNVLAIPRHPVTSGGMWYAPKKQDH</sequence>
<accession>A0A840REM3</accession>
<reference evidence="1 2" key="1">
    <citation type="submission" date="2020-08" db="EMBL/GenBank/DDBJ databases">
        <title>Genomic Encyclopedia of Type Strains, Phase IV (KMG-IV): sequencing the most valuable type-strain genomes for metagenomic binning, comparative biology and taxonomic classification.</title>
        <authorList>
            <person name="Goeker M."/>
        </authorList>
    </citation>
    <scope>NUCLEOTIDE SEQUENCE [LARGE SCALE GENOMIC DNA]</scope>
    <source>
        <strain evidence="1 2">DSM 18233</strain>
    </source>
</reference>
<dbReference type="AlphaFoldDB" id="A0A840REM3"/>
<evidence type="ECO:0000313" key="1">
    <source>
        <dbReference type="EMBL" id="MBB5190752.1"/>
    </source>
</evidence>
<organism evidence="1 2">
    <name type="scientific">Silvimonas terrae</name>
    <dbReference type="NCBI Taxonomy" id="300266"/>
    <lineage>
        <taxon>Bacteria</taxon>
        <taxon>Pseudomonadati</taxon>
        <taxon>Pseudomonadota</taxon>
        <taxon>Betaproteobacteria</taxon>
        <taxon>Neisseriales</taxon>
        <taxon>Chitinibacteraceae</taxon>
        <taxon>Silvimonas</taxon>
    </lineage>
</organism>
<protein>
    <submittedName>
        <fullName evidence="1">Uncharacterized protein</fullName>
    </submittedName>
</protein>
<comment type="caution">
    <text evidence="1">The sequence shown here is derived from an EMBL/GenBank/DDBJ whole genome shotgun (WGS) entry which is preliminary data.</text>
</comment>
<proteinExistence type="predicted"/>
<gene>
    <name evidence="1" type="ORF">HNQ50_001474</name>
</gene>
<name>A0A840REM3_9NEIS</name>
<keyword evidence="2" id="KW-1185">Reference proteome</keyword>